<name>A0A1Y1CQD8_9BACT</name>
<protein>
    <submittedName>
        <fullName evidence="1">Uncharacterized protein</fullName>
    </submittedName>
</protein>
<evidence type="ECO:0000313" key="1">
    <source>
        <dbReference type="EMBL" id="BAX82679.1"/>
    </source>
</evidence>
<dbReference type="Proteomes" id="UP000218267">
    <property type="component" value="Chromosome"/>
</dbReference>
<reference evidence="1 2" key="1">
    <citation type="journal article" date="2018" name="Mar. Genomics">
        <title>Complete genome sequence of Marinifilaceae bacterium strain SPP2, isolated from the Antarctic marine sediment.</title>
        <authorList>
            <person name="Watanabe M."/>
            <person name="Kojima H."/>
            <person name="Fukui M."/>
        </authorList>
    </citation>
    <scope>NUCLEOTIDE SEQUENCE [LARGE SCALE GENOMIC DNA]</scope>
    <source>
        <strain evidence="1 2">SPP2</strain>
    </source>
</reference>
<evidence type="ECO:0000313" key="2">
    <source>
        <dbReference type="Proteomes" id="UP000218267"/>
    </source>
</evidence>
<keyword evidence="2" id="KW-1185">Reference proteome</keyword>
<dbReference type="EMBL" id="AP018042">
    <property type="protein sequence ID" value="BAX82679.1"/>
    <property type="molecule type" value="Genomic_DNA"/>
</dbReference>
<organism evidence="1 2">
    <name type="scientific">Labilibaculum antarcticum</name>
    <dbReference type="NCBI Taxonomy" id="1717717"/>
    <lineage>
        <taxon>Bacteria</taxon>
        <taxon>Pseudomonadati</taxon>
        <taxon>Bacteroidota</taxon>
        <taxon>Bacteroidia</taxon>
        <taxon>Marinilabiliales</taxon>
        <taxon>Marinifilaceae</taxon>
        <taxon>Labilibaculum</taxon>
    </lineage>
</organism>
<accession>A0A1Y1CQD8</accession>
<sequence length="220" mass="25033">MEKDLEKFQDNFDEVIHSCQRFTPFVRGIEFQKESVDTLDKLIDTIRQNKVIAIEAQKEEIANILLSMEQMAISAKSEIEMVILIKEDKINEAWDKLIDAQMSMRGAMQAHPTGTTHLEPYVDKLIAYEKLLFPNQLFMSTGLIAGAGECSICGSEYGTCNHLKGKAYMGKFCHEIIKEVKQLNEVSIVEDPASKRCRAYTITGDGKNRDIMTWRESKSE</sequence>
<dbReference type="KEGG" id="mbas:ALGA_4389"/>
<proteinExistence type="predicted"/>
<dbReference type="AlphaFoldDB" id="A0A1Y1CQD8"/>
<dbReference type="RefSeq" id="WP_096433196.1">
    <property type="nucleotide sequence ID" value="NZ_AP018042.1"/>
</dbReference>
<dbReference type="OrthoDB" id="9801392at2"/>
<reference evidence="2" key="2">
    <citation type="journal article" date="2020" name="Antonie Van Leeuwenhoek">
        <title>Labilibaculum antarcticum sp. nov., a novel facultative anaerobic, psychrotorelant bacterium isolated from marine sediment of Antarctica.</title>
        <authorList>
            <person name="Watanabe M."/>
            <person name="Kojima H."/>
            <person name="Fukui M."/>
        </authorList>
    </citation>
    <scope>NUCLEOTIDE SEQUENCE [LARGE SCALE GENOMIC DNA]</scope>
    <source>
        <strain evidence="2">SPP2</strain>
    </source>
</reference>
<gene>
    <name evidence="1" type="ORF">ALGA_4389</name>
</gene>